<dbReference type="KEGG" id="vg:55608229"/>
<proteinExistence type="predicted"/>
<reference evidence="2" key="1">
    <citation type="submission" date="2018-03" db="EMBL/GenBank/DDBJ databases">
        <authorList>
            <person name="Keele B.F."/>
        </authorList>
    </citation>
    <scope>NUCLEOTIDE SEQUENCE [LARGE SCALE GENOMIC DNA]</scope>
</reference>
<organism evidence="1 2">
    <name type="scientific">Mycobacterium phage TChen</name>
    <dbReference type="NCBI Taxonomy" id="2163598"/>
    <lineage>
        <taxon>Viruses</taxon>
        <taxon>Duplodnaviria</taxon>
        <taxon>Heunggongvirae</taxon>
        <taxon>Uroviricota</taxon>
        <taxon>Caudoviricetes</taxon>
        <taxon>Gracegardnervirinae</taxon>
        <taxon>Thetabobvirus</taxon>
        <taxon>Thetabobvirus tchen</taxon>
        <taxon>Mycobacterium virus TChen</taxon>
    </lineage>
</organism>
<evidence type="ECO:0000313" key="1">
    <source>
        <dbReference type="EMBL" id="AWH14470.1"/>
    </source>
</evidence>
<keyword evidence="2" id="KW-1185">Reference proteome</keyword>
<dbReference type="EMBL" id="MH077585">
    <property type="protein sequence ID" value="AWH14470.1"/>
    <property type="molecule type" value="Genomic_DNA"/>
</dbReference>
<name>A0A2S1PD22_9CAUD</name>
<dbReference type="GeneID" id="55608229"/>
<evidence type="ECO:0000313" key="2">
    <source>
        <dbReference type="Proteomes" id="UP000246238"/>
    </source>
</evidence>
<dbReference type="Proteomes" id="UP000246238">
    <property type="component" value="Segment"/>
</dbReference>
<gene>
    <name evidence="1" type="primary">74</name>
    <name evidence="1" type="ORF">SEA_TCHEN_74</name>
</gene>
<accession>A0A2S1PD22</accession>
<dbReference type="RefSeq" id="YP_009838030.1">
    <property type="nucleotide sequence ID" value="NC_048705.1"/>
</dbReference>
<protein>
    <submittedName>
        <fullName evidence="1">Uncharacterized protein</fullName>
    </submittedName>
</protein>
<sequence>MRLPAPRRPVPLHLPRIRTARGRRAMSDPRIRLLFSRRELIAMQRCPDCGWHPKTQFHHPDCPNRETED</sequence>